<dbReference type="PROSITE" id="PS50006">
    <property type="entry name" value="FHA_DOMAIN"/>
    <property type="match status" value="1"/>
</dbReference>
<proteinExistence type="predicted"/>
<dbReference type="SUPFAM" id="SSF49879">
    <property type="entry name" value="SMAD/FHA domain"/>
    <property type="match status" value="1"/>
</dbReference>
<name>U7QHN4_9CYAN</name>
<dbReference type="Gene3D" id="2.60.200.20">
    <property type="match status" value="1"/>
</dbReference>
<dbReference type="InterPro" id="IPR000253">
    <property type="entry name" value="FHA_dom"/>
</dbReference>
<evidence type="ECO:0000313" key="3">
    <source>
        <dbReference type="Proteomes" id="UP000017127"/>
    </source>
</evidence>
<evidence type="ECO:0000313" key="2">
    <source>
        <dbReference type="EMBL" id="ERT05926.1"/>
    </source>
</evidence>
<accession>U7QHN4</accession>
<dbReference type="PATRIC" id="fig|1348334.3.peg.3986"/>
<dbReference type="Proteomes" id="UP000017127">
    <property type="component" value="Unassembled WGS sequence"/>
</dbReference>
<keyword evidence="3" id="KW-1185">Reference proteome</keyword>
<dbReference type="InterPro" id="IPR008984">
    <property type="entry name" value="SMAD_FHA_dom_sf"/>
</dbReference>
<protein>
    <submittedName>
        <fullName evidence="2">FHA domain protein</fullName>
    </submittedName>
</protein>
<reference evidence="2 3" key="1">
    <citation type="journal article" date="2013" name="Front. Microbiol.">
        <title>Comparative genomic analyses of the cyanobacterium, Lyngbya aestuarii BL J, a powerful hydrogen producer.</title>
        <authorList>
            <person name="Kothari A."/>
            <person name="Vaughn M."/>
            <person name="Garcia-Pichel F."/>
        </authorList>
    </citation>
    <scope>NUCLEOTIDE SEQUENCE [LARGE SCALE GENOMIC DNA]</scope>
    <source>
        <strain evidence="2 3">BL J</strain>
    </source>
</reference>
<dbReference type="Pfam" id="PF00498">
    <property type="entry name" value="FHA"/>
    <property type="match status" value="1"/>
</dbReference>
<dbReference type="SMART" id="SM00240">
    <property type="entry name" value="FHA"/>
    <property type="match status" value="1"/>
</dbReference>
<gene>
    <name evidence="2" type="ORF">M595_4121</name>
</gene>
<evidence type="ECO:0000259" key="1">
    <source>
        <dbReference type="PROSITE" id="PS50006"/>
    </source>
</evidence>
<feature type="domain" description="FHA" evidence="1">
    <location>
        <begin position="26"/>
        <end position="74"/>
    </location>
</feature>
<dbReference type="AlphaFoldDB" id="U7QHN4"/>
<organism evidence="2 3">
    <name type="scientific">Lyngbya aestuarii BL J</name>
    <dbReference type="NCBI Taxonomy" id="1348334"/>
    <lineage>
        <taxon>Bacteria</taxon>
        <taxon>Bacillati</taxon>
        <taxon>Cyanobacteriota</taxon>
        <taxon>Cyanophyceae</taxon>
        <taxon>Oscillatoriophycideae</taxon>
        <taxon>Oscillatoriales</taxon>
        <taxon>Microcoleaceae</taxon>
        <taxon>Lyngbya</taxon>
    </lineage>
</organism>
<dbReference type="OrthoDB" id="514712at2"/>
<comment type="caution">
    <text evidence="2">The sequence shown here is derived from an EMBL/GenBank/DDBJ whole genome shotgun (WGS) entry which is preliminary data.</text>
</comment>
<sequence>MITLTLLHPNQSIPVRTWTFEQKEVIRIGRSVKNDVVLYSAVVSRYHVELRHQEKTWTAIGLGTNGTYLDGKLIQKSPIVDGQIIHLAISGPKIKLNISAEKTQHLMRRIGITQRQIQTVDHLNTEVQIDSISSSTSSQLISAEPYEDDITETE</sequence>
<dbReference type="EMBL" id="AUZM01000046">
    <property type="protein sequence ID" value="ERT05926.1"/>
    <property type="molecule type" value="Genomic_DNA"/>
</dbReference>